<gene>
    <name evidence="1" type="ORF">NB640_08275</name>
</gene>
<dbReference type="InterPro" id="IPR019198">
    <property type="entry name" value="Beta_propeller_containing"/>
</dbReference>
<keyword evidence="2" id="KW-1185">Reference proteome</keyword>
<name>A0A9E9LXF6_9BURK</name>
<protein>
    <submittedName>
        <fullName evidence="1">Beta-propeller domain-containing protein</fullName>
    </submittedName>
</protein>
<proteinExistence type="predicted"/>
<accession>A0A9E9LXF6</accession>
<evidence type="ECO:0000313" key="1">
    <source>
        <dbReference type="EMBL" id="WAW09262.1"/>
    </source>
</evidence>
<evidence type="ECO:0000313" key="2">
    <source>
        <dbReference type="Proteomes" id="UP001156215"/>
    </source>
</evidence>
<dbReference type="EMBL" id="CP098242">
    <property type="protein sequence ID" value="WAW09262.1"/>
    <property type="molecule type" value="Genomic_DNA"/>
</dbReference>
<dbReference type="KEGG" id="ovb:NB640_08275"/>
<dbReference type="AlphaFoldDB" id="A0A9E9LXF6"/>
<dbReference type="Proteomes" id="UP001156215">
    <property type="component" value="Chromosome"/>
</dbReference>
<sequence>MTRSLFSRLFLKPALIIVVGFTAASPATAWSIFGGKQNNTLTAFKSEAELNEWLAGKKSKIDAQPTRSQSEMAMTKKESAVAAAPMAMMAQDSVAADKAQEESESVTNTQTAGVDEGGIVKVHGNHLVVLRRGRLFTVDVGNSRLAPVSMIDAYAPGSSGHAWYDEMLISGNTIAVIGYSYSKGGTEVVLFTIDRNGQLSYKSTHVLRSNDYYSSRNYASRLIGDKLIFYTPLYLNFHAANPLDFFPAVRSWQDGKAGDFKRIAPATQIYRTDEDLDPTRTQIALHTVQVCDLSKPDMQCTATGVLAPAGREFYVSKDAVYIWTASYARYNHRTANTAPPVSASVFRLPLDTRQAPTAIKTMGSPIDQFSFLESDDGYLNVMLRSEGPAASMWSSEGSSKDLALLRVPVSQFGNGTESAPVANYHPLPSPQGGHSIQNRYIGNYLLYGAGNTWGRSQSTENTAYVLAWKNPQSGSVKLTPSHSVDRIEALGKNALLVGTQNTSLVFTTIALGGTDRMVYANPVSTFQLANAAQGETRSHGFFYKPENEKNGILGLPFRESGSSGWKQLRNVSSGIVYVKNNNLSLSEMGILGASPNPNTNDNCKASCVDWYGNSRPLFLKGRVFALMGYDLVEGKVSGNSISEVHRIDFSPVQSQPVRR</sequence>
<reference evidence="1" key="1">
    <citation type="journal article" date="2022" name="Front. Microbiol.">
        <title>New perspectives on an old grouping: The genomic and phenotypic variability of Oxalobacter formigenes and the implications for calcium oxalate stone prevention.</title>
        <authorList>
            <person name="Chmiel J.A."/>
            <person name="Carr C."/>
            <person name="Stuivenberg G.A."/>
            <person name="Venema R."/>
            <person name="Chanyi R.M."/>
            <person name="Al K.F."/>
            <person name="Giguere D."/>
            <person name="Say H."/>
            <person name="Akouris P.P."/>
            <person name="Dominguez Romero S.A."/>
            <person name="Kwong A."/>
            <person name="Tai V."/>
            <person name="Koval S.F."/>
            <person name="Razvi H."/>
            <person name="Bjazevic J."/>
            <person name="Burton J.P."/>
        </authorList>
    </citation>
    <scope>NUCLEOTIDE SEQUENCE</scope>
    <source>
        <strain evidence="1">WoOx3</strain>
    </source>
</reference>
<organism evidence="1 2">
    <name type="scientific">Oxalobacter vibrioformis</name>
    <dbReference type="NCBI Taxonomy" id="933080"/>
    <lineage>
        <taxon>Bacteria</taxon>
        <taxon>Pseudomonadati</taxon>
        <taxon>Pseudomonadota</taxon>
        <taxon>Betaproteobacteria</taxon>
        <taxon>Burkholderiales</taxon>
        <taxon>Oxalobacteraceae</taxon>
        <taxon>Oxalobacter</taxon>
    </lineage>
</organism>
<dbReference type="RefSeq" id="WP_269308257.1">
    <property type="nucleotide sequence ID" value="NZ_CP098242.1"/>
</dbReference>
<dbReference type="Pfam" id="PF09826">
    <property type="entry name" value="Beta_propel"/>
    <property type="match status" value="1"/>
</dbReference>